<reference evidence="2 3" key="1">
    <citation type="submission" date="2024-01" db="EMBL/GenBank/DDBJ databases">
        <title>Complete genome of Cladobotryum mycophilum ATHUM6906.</title>
        <authorList>
            <person name="Christinaki A.C."/>
            <person name="Myridakis A.I."/>
            <person name="Kouvelis V.N."/>
        </authorList>
    </citation>
    <scope>NUCLEOTIDE SEQUENCE [LARGE SCALE GENOMIC DNA]</scope>
    <source>
        <strain evidence="2 3">ATHUM6906</strain>
    </source>
</reference>
<dbReference type="Proteomes" id="UP001338125">
    <property type="component" value="Unassembled WGS sequence"/>
</dbReference>
<evidence type="ECO:0000313" key="2">
    <source>
        <dbReference type="EMBL" id="KAK5987043.1"/>
    </source>
</evidence>
<dbReference type="PANTHER" id="PTHR33365">
    <property type="entry name" value="YALI0B05434P"/>
    <property type="match status" value="1"/>
</dbReference>
<keyword evidence="3" id="KW-1185">Reference proteome</keyword>
<evidence type="ECO:0000256" key="1">
    <source>
        <dbReference type="ARBA" id="ARBA00035112"/>
    </source>
</evidence>
<evidence type="ECO:0000313" key="3">
    <source>
        <dbReference type="Proteomes" id="UP001338125"/>
    </source>
</evidence>
<gene>
    <name evidence="2" type="ORF">PT974_11159</name>
</gene>
<sequence length="198" mass="22688">MADTQLSTHLPSLITFLAPAQHVLKYEVSTDNDVGHKHSKYTGQPTEANQKAWADLLKPLYFNATRDELVRAGEALDRAVEFQGEDMLELLRCIMNSIASYENLRFFVYREHYYPNITDVQHNALQGHLDHCIEQLRIATMCQSNTAMYSFHWRNPKAYRPSTESSGKAVCAKWSTVENWARSRMSGAQFARLADVEE</sequence>
<dbReference type="PANTHER" id="PTHR33365:SF7">
    <property type="entry name" value="TAT PATHWAY SIGNAL SEQUENCE"/>
    <property type="match status" value="1"/>
</dbReference>
<protein>
    <submittedName>
        <fullName evidence="2">Uncharacterized protein</fullName>
    </submittedName>
</protein>
<dbReference type="InterPro" id="IPR021765">
    <property type="entry name" value="UstYa-like"/>
</dbReference>
<dbReference type="Pfam" id="PF11807">
    <property type="entry name" value="UstYa"/>
    <property type="match status" value="1"/>
</dbReference>
<comment type="caution">
    <text evidence="2">The sequence shown here is derived from an EMBL/GenBank/DDBJ whole genome shotgun (WGS) entry which is preliminary data.</text>
</comment>
<organism evidence="2 3">
    <name type="scientific">Cladobotryum mycophilum</name>
    <dbReference type="NCBI Taxonomy" id="491253"/>
    <lineage>
        <taxon>Eukaryota</taxon>
        <taxon>Fungi</taxon>
        <taxon>Dikarya</taxon>
        <taxon>Ascomycota</taxon>
        <taxon>Pezizomycotina</taxon>
        <taxon>Sordariomycetes</taxon>
        <taxon>Hypocreomycetidae</taxon>
        <taxon>Hypocreales</taxon>
        <taxon>Hypocreaceae</taxon>
        <taxon>Cladobotryum</taxon>
    </lineage>
</organism>
<name>A0ABR0S4K2_9HYPO</name>
<proteinExistence type="inferred from homology"/>
<dbReference type="EMBL" id="JAVFKD010000016">
    <property type="protein sequence ID" value="KAK5987043.1"/>
    <property type="molecule type" value="Genomic_DNA"/>
</dbReference>
<comment type="similarity">
    <text evidence="1">Belongs to the ustYa family.</text>
</comment>
<accession>A0ABR0S4K2</accession>